<dbReference type="GO" id="GO:0035556">
    <property type="term" value="P:intracellular signal transduction"/>
    <property type="evidence" value="ECO:0007669"/>
    <property type="project" value="TreeGrafter"/>
</dbReference>
<dbReference type="EMBL" id="OE179362">
    <property type="protein sequence ID" value="CAD7568563.1"/>
    <property type="molecule type" value="Genomic_DNA"/>
</dbReference>
<evidence type="ECO:0000256" key="1">
    <source>
        <dbReference type="ARBA" id="ARBA00022527"/>
    </source>
</evidence>
<keyword evidence="4" id="KW-0418">Kinase</keyword>
<proteinExistence type="predicted"/>
<evidence type="ECO:0000256" key="2">
    <source>
        <dbReference type="ARBA" id="ARBA00022679"/>
    </source>
</evidence>
<protein>
    <submittedName>
        <fullName evidence="8">(California timema) hypothetical protein</fullName>
    </submittedName>
</protein>
<dbReference type="Gene3D" id="1.10.510.10">
    <property type="entry name" value="Transferase(Phosphotransferase) domain 1"/>
    <property type="match status" value="1"/>
</dbReference>
<feature type="compositionally biased region" description="Polar residues" evidence="6">
    <location>
        <begin position="308"/>
        <end position="317"/>
    </location>
</feature>
<dbReference type="SUPFAM" id="SSF56112">
    <property type="entry name" value="Protein kinase-like (PK-like)"/>
    <property type="match status" value="1"/>
</dbReference>
<reference evidence="8" key="1">
    <citation type="submission" date="2020-11" db="EMBL/GenBank/DDBJ databases">
        <authorList>
            <person name="Tran Van P."/>
        </authorList>
    </citation>
    <scope>NUCLEOTIDE SEQUENCE</scope>
</reference>
<accession>A0A7R9IXF5</accession>
<organism evidence="8">
    <name type="scientific">Timema californicum</name>
    <name type="common">California timema</name>
    <name type="synonym">Walking stick</name>
    <dbReference type="NCBI Taxonomy" id="61474"/>
    <lineage>
        <taxon>Eukaryota</taxon>
        <taxon>Metazoa</taxon>
        <taxon>Ecdysozoa</taxon>
        <taxon>Arthropoda</taxon>
        <taxon>Hexapoda</taxon>
        <taxon>Insecta</taxon>
        <taxon>Pterygota</taxon>
        <taxon>Neoptera</taxon>
        <taxon>Polyneoptera</taxon>
        <taxon>Phasmatodea</taxon>
        <taxon>Timematodea</taxon>
        <taxon>Timematoidea</taxon>
        <taxon>Timematidae</taxon>
        <taxon>Timema</taxon>
    </lineage>
</organism>
<dbReference type="SMART" id="SM00220">
    <property type="entry name" value="S_TKc"/>
    <property type="match status" value="1"/>
</dbReference>
<feature type="compositionally biased region" description="Basic and acidic residues" evidence="6">
    <location>
        <begin position="395"/>
        <end position="409"/>
    </location>
</feature>
<sequence length="648" mass="71857">MVSYNCSVFRTSLHSSIRGKQAGLKRQSTPDRYTRIGKVKLEEVNPHLRGGRVENHLGTHTPRPPVHPIEIRTSISPSSAVELNTTSASANYATEADLKMENVLLDAAKERVKIVDFGLSNLWDSKSLLQTQCGSPEYAAPELFVAGQKYGPEVDMWSFGVVLFGMVTGRLPFLTPREGTATLQDRRKHLLGQINVGLTHLQRRILANMSPEFRNLVNRLLTPAVEKRLTLNELLLHPWVTVRKCRAPPGGEKPRLDEDHHNGIMARLVSTFNMVETEVRRQLSVSSNGDLRGAYNILQHLKQEDISSRGTLTSGTRGASAPINRRPAASRSLSINRPPGTYNPRTSASQPNAAPPHLKQSPPSLKNTSAARSHSNRPPPINSTHKTHQFPSSPAKKDKSSSSKAQKEMRNLSEMYGTACGSLYDTHVSTYSGPDDQFFVTNDLRVPPCLEGDIEGIPSPYLQCGSRGRGHPRGRVPSGRGYQVVEGVCTGRNTCPLDDPRTALTPSCHSRHLGAPPRPVSSPDNRWTRAEDCCRVANQRQGEYCDRGGWLNSTNQHYSPQLVYHSQQRGSVGPRCKPQHYKSLPRDKQCEDGNAPIRCTTSGAQNIQHNRIKTDWLGADLPPKQKMVLATSNFRRPTTITLPRRFLQ</sequence>
<feature type="compositionally biased region" description="Polar residues" evidence="6">
    <location>
        <begin position="343"/>
        <end position="352"/>
    </location>
</feature>
<dbReference type="GO" id="GO:0004674">
    <property type="term" value="F:protein serine/threonine kinase activity"/>
    <property type="evidence" value="ECO:0007669"/>
    <property type="project" value="UniProtKB-KW"/>
</dbReference>
<evidence type="ECO:0000256" key="6">
    <source>
        <dbReference type="SAM" id="MobiDB-lite"/>
    </source>
</evidence>
<feature type="region of interest" description="Disordered" evidence="6">
    <location>
        <begin position="308"/>
        <end position="409"/>
    </location>
</feature>
<name>A0A7R9IXF5_TIMCA</name>
<dbReference type="InterPro" id="IPR000719">
    <property type="entry name" value="Prot_kinase_dom"/>
</dbReference>
<evidence type="ECO:0000313" key="8">
    <source>
        <dbReference type="EMBL" id="CAD7568563.1"/>
    </source>
</evidence>
<feature type="domain" description="Protein kinase" evidence="7">
    <location>
        <begin position="1"/>
        <end position="240"/>
    </location>
</feature>
<evidence type="ECO:0000259" key="7">
    <source>
        <dbReference type="PROSITE" id="PS50011"/>
    </source>
</evidence>
<evidence type="ECO:0000256" key="5">
    <source>
        <dbReference type="ARBA" id="ARBA00022840"/>
    </source>
</evidence>
<evidence type="ECO:0000256" key="4">
    <source>
        <dbReference type="ARBA" id="ARBA00022777"/>
    </source>
</evidence>
<keyword evidence="2" id="KW-0808">Transferase</keyword>
<dbReference type="GO" id="GO:0005524">
    <property type="term" value="F:ATP binding"/>
    <property type="evidence" value="ECO:0007669"/>
    <property type="project" value="UniProtKB-KW"/>
</dbReference>
<dbReference type="PANTHER" id="PTHR24346:SF82">
    <property type="entry name" value="KP78A-RELATED"/>
    <property type="match status" value="1"/>
</dbReference>
<keyword evidence="1" id="KW-0723">Serine/threonine-protein kinase</keyword>
<gene>
    <name evidence="8" type="ORF">TCMB3V08_LOCUS1330</name>
</gene>
<evidence type="ECO:0000256" key="3">
    <source>
        <dbReference type="ARBA" id="ARBA00022741"/>
    </source>
</evidence>
<dbReference type="Pfam" id="PF00069">
    <property type="entry name" value="Pkinase"/>
    <property type="match status" value="1"/>
</dbReference>
<feature type="compositionally biased region" description="Polar residues" evidence="6">
    <location>
        <begin position="361"/>
        <end position="373"/>
    </location>
</feature>
<dbReference type="AlphaFoldDB" id="A0A7R9IXF5"/>
<dbReference type="InterPro" id="IPR011009">
    <property type="entry name" value="Kinase-like_dom_sf"/>
</dbReference>
<dbReference type="PROSITE" id="PS50011">
    <property type="entry name" value="PROTEIN_KINASE_DOM"/>
    <property type="match status" value="1"/>
</dbReference>
<keyword evidence="5" id="KW-0067">ATP-binding</keyword>
<dbReference type="PANTHER" id="PTHR24346">
    <property type="entry name" value="MAP/MICROTUBULE AFFINITY-REGULATING KINASE"/>
    <property type="match status" value="1"/>
</dbReference>
<dbReference type="GO" id="GO:0005737">
    <property type="term" value="C:cytoplasm"/>
    <property type="evidence" value="ECO:0007669"/>
    <property type="project" value="TreeGrafter"/>
</dbReference>
<keyword evidence="3" id="KW-0547">Nucleotide-binding</keyword>